<dbReference type="Gene3D" id="3.30.1120.10">
    <property type="match status" value="1"/>
</dbReference>
<organism evidence="4 5">
    <name type="scientific">Urechidicola vernalis</name>
    <dbReference type="NCBI Taxonomy" id="3075600"/>
    <lineage>
        <taxon>Bacteria</taxon>
        <taxon>Pseudomonadati</taxon>
        <taxon>Bacteroidota</taxon>
        <taxon>Flavobacteriia</taxon>
        <taxon>Flavobacteriales</taxon>
        <taxon>Flavobacteriaceae</taxon>
        <taxon>Urechidicola</taxon>
    </lineage>
</organism>
<dbReference type="InterPro" id="IPR017850">
    <property type="entry name" value="Alkaline_phosphatase_core_sf"/>
</dbReference>
<dbReference type="CDD" id="cd16026">
    <property type="entry name" value="GALNS_like"/>
    <property type="match status" value="1"/>
</dbReference>
<sequence>MNRYCISIIATLAFIATSCKEKPQSIVKNESPKPNVVIIFLDDSGYSDFNPFGQVAIETPNVQKLANEGVRYTNFHVPQAICSASRSALMTGLYPGRTKVFGAHGPKEKCLDTIYPTMGEIFQAAGYTTGIFGKWHLGDTPETRPHNRGFDESEGLMYSNDMWKHHPVNPKYWGRFPIQYWKNGKVTIEDVGVPEQKQLTKWYTEGAVDFINRNSNEPFLLYVPHSMPHVPIFASEEFEGKSGKGLYADVMLELDWSVGQIMNAMHKNEVDENTIVIFTSDNGPWAAYGNHAGTTPFKEAKATSFEGGTRSACIIKYPNHLEANSSSDKMFSSLDLLPTLASITSLELPEGPMDGKNVWDLITGESGAKNPHNYYPFSTGKNFESVMSGDGKWKLHLPHKYASLNTPGKDGASGNYDNKEIELSLFDMENDPYESKNVINEHPEIAKQLKTFADAHKTKFYSEK</sequence>
<evidence type="ECO:0000259" key="3">
    <source>
        <dbReference type="Pfam" id="PF00884"/>
    </source>
</evidence>
<name>A0ABU2Y6D0_9FLAO</name>
<proteinExistence type="inferred from homology"/>
<comment type="caution">
    <text evidence="4">The sequence shown here is derived from an EMBL/GenBank/DDBJ whole genome shotgun (WGS) entry which is preliminary data.</text>
</comment>
<keyword evidence="2" id="KW-0378">Hydrolase</keyword>
<keyword evidence="5" id="KW-1185">Reference proteome</keyword>
<reference evidence="4 5" key="1">
    <citation type="submission" date="2023-09" db="EMBL/GenBank/DDBJ databases">
        <authorList>
            <person name="Rey-Velasco X."/>
        </authorList>
    </citation>
    <scope>NUCLEOTIDE SEQUENCE [LARGE SCALE GENOMIC DNA]</scope>
    <source>
        <strain evidence="4 5">P050</strain>
    </source>
</reference>
<comment type="similarity">
    <text evidence="1">Belongs to the sulfatase family.</text>
</comment>
<evidence type="ECO:0000313" key="4">
    <source>
        <dbReference type="EMBL" id="MDT0553764.1"/>
    </source>
</evidence>
<dbReference type="RefSeq" id="WP_311593849.1">
    <property type="nucleotide sequence ID" value="NZ_JAVRHV010000005.1"/>
</dbReference>
<dbReference type="InterPro" id="IPR000917">
    <property type="entry name" value="Sulfatase_N"/>
</dbReference>
<dbReference type="EMBL" id="JAVRHV010000005">
    <property type="protein sequence ID" value="MDT0553764.1"/>
    <property type="molecule type" value="Genomic_DNA"/>
</dbReference>
<dbReference type="Pfam" id="PF00884">
    <property type="entry name" value="Sulfatase"/>
    <property type="match status" value="1"/>
</dbReference>
<dbReference type="Proteomes" id="UP001252186">
    <property type="component" value="Unassembled WGS sequence"/>
</dbReference>
<dbReference type="Gene3D" id="3.40.720.10">
    <property type="entry name" value="Alkaline Phosphatase, subunit A"/>
    <property type="match status" value="1"/>
</dbReference>
<dbReference type="PANTHER" id="PTHR42693">
    <property type="entry name" value="ARYLSULFATASE FAMILY MEMBER"/>
    <property type="match status" value="1"/>
</dbReference>
<evidence type="ECO:0000256" key="2">
    <source>
        <dbReference type="ARBA" id="ARBA00022801"/>
    </source>
</evidence>
<protein>
    <submittedName>
        <fullName evidence="4">Sulfatase</fullName>
    </submittedName>
</protein>
<dbReference type="SUPFAM" id="SSF53649">
    <property type="entry name" value="Alkaline phosphatase-like"/>
    <property type="match status" value="1"/>
</dbReference>
<accession>A0ABU2Y6D0</accession>
<evidence type="ECO:0000256" key="1">
    <source>
        <dbReference type="ARBA" id="ARBA00008779"/>
    </source>
</evidence>
<dbReference type="PROSITE" id="PS51257">
    <property type="entry name" value="PROKAR_LIPOPROTEIN"/>
    <property type="match status" value="1"/>
</dbReference>
<dbReference type="InterPro" id="IPR050738">
    <property type="entry name" value="Sulfatase"/>
</dbReference>
<evidence type="ECO:0000313" key="5">
    <source>
        <dbReference type="Proteomes" id="UP001252186"/>
    </source>
</evidence>
<dbReference type="PANTHER" id="PTHR42693:SF53">
    <property type="entry name" value="ENDO-4-O-SULFATASE"/>
    <property type="match status" value="1"/>
</dbReference>
<gene>
    <name evidence="4" type="ORF">RM519_10945</name>
</gene>
<feature type="domain" description="Sulfatase N-terminal" evidence="3">
    <location>
        <begin position="34"/>
        <end position="344"/>
    </location>
</feature>